<dbReference type="RefSeq" id="WP_019034453.1">
    <property type="nucleotide sequence ID" value="NZ_UGSZ01000001.1"/>
</dbReference>
<sequence length="118" mass="14191">MKEIVFDFNPLGNFSLSAEVYELYYSKKYNKKIYFYIRDGRHYKKVENIKYLKKSTNRVITFIDLGDRVDRIPFDEKIRVKPIDEDYDEDPLLIEIVNELGQEASWKNSKIKVVEIKE</sequence>
<accession>A0A379C3Q8</accession>
<reference evidence="1 2" key="1">
    <citation type="submission" date="2018-06" db="EMBL/GenBank/DDBJ databases">
        <authorList>
            <consortium name="Pathogen Informatics"/>
            <person name="Doyle S."/>
        </authorList>
    </citation>
    <scope>NUCLEOTIDE SEQUENCE [LARGE SCALE GENOMIC DNA]</scope>
    <source>
        <strain evidence="1 2">NCTC13149</strain>
    </source>
</reference>
<dbReference type="OrthoDB" id="1697218at2"/>
<dbReference type="EMBL" id="UGSZ01000001">
    <property type="protein sequence ID" value="SUB56718.1"/>
    <property type="molecule type" value="Genomic_DNA"/>
</dbReference>
<dbReference type="AlphaFoldDB" id="A0A379C3Q8"/>
<name>A0A379C3Q8_9FIRM</name>
<gene>
    <name evidence="1" type="ORF">NCTC13149_00511</name>
</gene>
<protein>
    <submittedName>
        <fullName evidence="1">Uncharacterized protein</fullName>
    </submittedName>
</protein>
<proteinExistence type="predicted"/>
<dbReference type="Proteomes" id="UP000255517">
    <property type="component" value="Unassembled WGS sequence"/>
</dbReference>
<evidence type="ECO:0000313" key="2">
    <source>
        <dbReference type="Proteomes" id="UP000255517"/>
    </source>
</evidence>
<organism evidence="1 2">
    <name type="scientific">Peptoniphilus lacrimalis</name>
    <dbReference type="NCBI Taxonomy" id="33031"/>
    <lineage>
        <taxon>Bacteria</taxon>
        <taxon>Bacillati</taxon>
        <taxon>Bacillota</taxon>
        <taxon>Tissierellia</taxon>
        <taxon>Tissierellales</taxon>
        <taxon>Peptoniphilaceae</taxon>
        <taxon>Peptoniphilus</taxon>
    </lineage>
</organism>
<evidence type="ECO:0000313" key="1">
    <source>
        <dbReference type="EMBL" id="SUB56718.1"/>
    </source>
</evidence>